<evidence type="ECO:0000256" key="9">
    <source>
        <dbReference type="ARBA" id="ARBA00022741"/>
    </source>
</evidence>
<dbReference type="GO" id="GO:0006397">
    <property type="term" value="P:mRNA processing"/>
    <property type="evidence" value="ECO:0007669"/>
    <property type="project" value="UniProtKB-KW"/>
</dbReference>
<dbReference type="SUPFAM" id="SSF81301">
    <property type="entry name" value="Nucleotidyltransferase"/>
    <property type="match status" value="1"/>
</dbReference>
<comment type="subcellular location">
    <subcellularLocation>
        <location evidence="3">Nucleus</location>
    </subcellularLocation>
</comment>
<dbReference type="InterPro" id="IPR043519">
    <property type="entry name" value="NT_sf"/>
</dbReference>
<accession>A0A834YL60</accession>
<keyword evidence="7" id="KW-0808">Transferase</keyword>
<keyword evidence="11" id="KW-0460">Magnesium</keyword>
<keyword evidence="15" id="KW-1185">Reference proteome</keyword>
<sequence length="371" mass="42291">MDEERTQSLLQFMANQGLVPTLEEEAKRKNAIEKLNQIVLAWIKKVAWQRRLPKDQITSTCATILMYGSYGLGVHGSESDIDAVCVGPFFATMQEDFFIVLRNMLQSRPEVSELHCVKNAKVPLMRFEFNGISIDLPYAQLKVLSIPENVDILNPFLLRNIDETSWKSLSGVRANKHILQLVPNLEDLLKPDFECSSLFEPFPYAKKYARLVRIFLSASDHDELGDWVGWVKSRFSSLIVKLEEVQGLCDPNPTEYVDLHVAEPNIVFYWGLQPGRSSFTDIDSIKLDFMENIINNDQGSQGRIELSIVEASHLPKNAHFDTGSGKRLKACWRISDYNMQRRRPIYSQYLPHHFVGYVATTADTEYPSAGV</sequence>
<keyword evidence="10" id="KW-0067">ATP-binding</keyword>
<keyword evidence="9" id="KW-0547">Nucleotide-binding</keyword>
<dbReference type="Pfam" id="PF20750">
    <property type="entry name" value="PAP_NTPase"/>
    <property type="match status" value="1"/>
</dbReference>
<dbReference type="FunFam" id="3.30.460.10:FF:000002">
    <property type="entry name" value="Poly(A) polymerase alpha, putative"/>
    <property type="match status" value="1"/>
</dbReference>
<evidence type="ECO:0000259" key="13">
    <source>
        <dbReference type="Pfam" id="PF20750"/>
    </source>
</evidence>
<dbReference type="GO" id="GO:0005634">
    <property type="term" value="C:nucleus"/>
    <property type="evidence" value="ECO:0007669"/>
    <property type="project" value="UniProtKB-SubCell"/>
</dbReference>
<dbReference type="GO" id="GO:0003723">
    <property type="term" value="F:RNA binding"/>
    <property type="evidence" value="ECO:0007669"/>
    <property type="project" value="InterPro"/>
</dbReference>
<dbReference type="InterPro" id="IPR048840">
    <property type="entry name" value="PolA_pol_NTPase"/>
</dbReference>
<dbReference type="GO" id="GO:0031123">
    <property type="term" value="P:RNA 3'-end processing"/>
    <property type="evidence" value="ECO:0007669"/>
    <property type="project" value="InterPro"/>
</dbReference>
<evidence type="ECO:0000256" key="10">
    <source>
        <dbReference type="ARBA" id="ARBA00022840"/>
    </source>
</evidence>
<dbReference type="CDD" id="cd05402">
    <property type="entry name" value="NT_PAP_TUTase"/>
    <property type="match status" value="1"/>
</dbReference>
<evidence type="ECO:0000256" key="6">
    <source>
        <dbReference type="ARBA" id="ARBA00022664"/>
    </source>
</evidence>
<dbReference type="PANTHER" id="PTHR10682">
    <property type="entry name" value="POLY A POLYMERASE"/>
    <property type="match status" value="1"/>
</dbReference>
<gene>
    <name evidence="14" type="ORF">HHK36_026335</name>
</gene>
<evidence type="ECO:0000256" key="5">
    <source>
        <dbReference type="ARBA" id="ARBA00012388"/>
    </source>
</evidence>
<comment type="cofactor">
    <cofactor evidence="2">
        <name>Mg(2+)</name>
        <dbReference type="ChEBI" id="CHEBI:18420"/>
    </cofactor>
</comment>
<organism evidence="14 15">
    <name type="scientific">Tetracentron sinense</name>
    <name type="common">Spur-leaf</name>
    <dbReference type="NCBI Taxonomy" id="13715"/>
    <lineage>
        <taxon>Eukaryota</taxon>
        <taxon>Viridiplantae</taxon>
        <taxon>Streptophyta</taxon>
        <taxon>Embryophyta</taxon>
        <taxon>Tracheophyta</taxon>
        <taxon>Spermatophyta</taxon>
        <taxon>Magnoliopsida</taxon>
        <taxon>Trochodendrales</taxon>
        <taxon>Trochodendraceae</taxon>
        <taxon>Tetracentron</taxon>
    </lineage>
</organism>
<keyword evidence="8" id="KW-0479">Metal-binding</keyword>
<comment type="caution">
    <text evidence="14">The sequence shown here is derived from an EMBL/GenBank/DDBJ whole genome shotgun (WGS) entry which is preliminary data.</text>
</comment>
<keyword evidence="6" id="KW-0507">mRNA processing</keyword>
<evidence type="ECO:0000256" key="8">
    <source>
        <dbReference type="ARBA" id="ARBA00022723"/>
    </source>
</evidence>
<dbReference type="GO" id="GO:0046872">
    <property type="term" value="F:metal ion binding"/>
    <property type="evidence" value="ECO:0007669"/>
    <property type="project" value="UniProtKB-KW"/>
</dbReference>
<evidence type="ECO:0000256" key="7">
    <source>
        <dbReference type="ARBA" id="ARBA00022679"/>
    </source>
</evidence>
<evidence type="ECO:0000256" key="4">
    <source>
        <dbReference type="ARBA" id="ARBA00010912"/>
    </source>
</evidence>
<evidence type="ECO:0000256" key="12">
    <source>
        <dbReference type="ARBA" id="ARBA00023242"/>
    </source>
</evidence>
<dbReference type="OrthoDB" id="412748at2759"/>
<dbReference type="EMBL" id="JABCRI010000020">
    <property type="protein sequence ID" value="KAF8387681.1"/>
    <property type="molecule type" value="Genomic_DNA"/>
</dbReference>
<dbReference type="FunFam" id="3.30.70.590:FF:000005">
    <property type="entry name" value="Nuclear poly(A) polymerase 3"/>
    <property type="match status" value="1"/>
</dbReference>
<dbReference type="Gene3D" id="3.30.460.10">
    <property type="entry name" value="Beta Polymerase, domain 2"/>
    <property type="match status" value="1"/>
</dbReference>
<dbReference type="Proteomes" id="UP000655225">
    <property type="component" value="Unassembled WGS sequence"/>
</dbReference>
<evidence type="ECO:0000256" key="2">
    <source>
        <dbReference type="ARBA" id="ARBA00001946"/>
    </source>
</evidence>
<dbReference type="AlphaFoldDB" id="A0A834YL60"/>
<evidence type="ECO:0000313" key="15">
    <source>
        <dbReference type="Proteomes" id="UP000655225"/>
    </source>
</evidence>
<dbReference type="InterPro" id="IPR011068">
    <property type="entry name" value="NuclTrfase_I-like_C"/>
</dbReference>
<evidence type="ECO:0000256" key="3">
    <source>
        <dbReference type="ARBA" id="ARBA00004123"/>
    </source>
</evidence>
<reference evidence="14 15" key="1">
    <citation type="submission" date="2020-04" db="EMBL/GenBank/DDBJ databases">
        <title>Plant Genome Project.</title>
        <authorList>
            <person name="Zhang R.-G."/>
        </authorList>
    </citation>
    <scope>NUCLEOTIDE SEQUENCE [LARGE SCALE GENOMIC DNA]</scope>
    <source>
        <strain evidence="14">YNK0</strain>
        <tissue evidence="14">Leaf</tissue>
    </source>
</reference>
<dbReference type="PANTHER" id="PTHR10682:SF33">
    <property type="entry name" value="NUCLEAR POLY(A) POLYMERASE 3"/>
    <property type="match status" value="1"/>
</dbReference>
<dbReference type="SUPFAM" id="SSF55003">
    <property type="entry name" value="PAP/Archaeal CCA-adding enzyme, C-terminal domain"/>
    <property type="match status" value="1"/>
</dbReference>
<comment type="cofactor">
    <cofactor evidence="1">
        <name>Mn(2+)</name>
        <dbReference type="ChEBI" id="CHEBI:29035"/>
    </cofactor>
</comment>
<evidence type="ECO:0000256" key="1">
    <source>
        <dbReference type="ARBA" id="ARBA00001936"/>
    </source>
</evidence>
<comment type="similarity">
    <text evidence="4">Belongs to the poly(A) polymerase family.</text>
</comment>
<dbReference type="GO" id="GO:0005524">
    <property type="term" value="F:ATP binding"/>
    <property type="evidence" value="ECO:0007669"/>
    <property type="project" value="UniProtKB-KW"/>
</dbReference>
<protein>
    <recommendedName>
        <fullName evidence="5">polynucleotide adenylyltransferase</fullName>
        <ecNumber evidence="5">2.7.7.19</ecNumber>
    </recommendedName>
</protein>
<dbReference type="EC" id="2.7.7.19" evidence="5"/>
<name>A0A834YL60_TETSI</name>
<feature type="domain" description="Poly(A) polymerase nucleotidyltransferase" evidence="13">
    <location>
        <begin position="2"/>
        <end position="182"/>
    </location>
</feature>
<proteinExistence type="inferred from homology"/>
<evidence type="ECO:0000313" key="14">
    <source>
        <dbReference type="EMBL" id="KAF8387681.1"/>
    </source>
</evidence>
<dbReference type="GO" id="GO:1990817">
    <property type="term" value="F:poly(A) RNA polymerase activity"/>
    <property type="evidence" value="ECO:0007669"/>
    <property type="project" value="UniProtKB-EC"/>
</dbReference>
<keyword evidence="12" id="KW-0539">Nucleus</keyword>
<evidence type="ECO:0000256" key="11">
    <source>
        <dbReference type="ARBA" id="ARBA00022842"/>
    </source>
</evidence>
<dbReference type="Gene3D" id="3.30.70.590">
    <property type="entry name" value="Poly(A) polymerase predicted RNA binding domain"/>
    <property type="match status" value="1"/>
</dbReference>